<dbReference type="GO" id="GO:0006334">
    <property type="term" value="P:nucleosome assembly"/>
    <property type="evidence" value="ECO:0007669"/>
    <property type="project" value="InterPro"/>
</dbReference>
<dbReference type="Pfam" id="PF00956">
    <property type="entry name" value="NAP"/>
    <property type="match status" value="1"/>
</dbReference>
<dbReference type="SUPFAM" id="SSF143113">
    <property type="entry name" value="NAP-like"/>
    <property type="match status" value="1"/>
</dbReference>
<evidence type="ECO:0000313" key="6">
    <source>
        <dbReference type="Proteomes" id="UP000190312"/>
    </source>
</evidence>
<dbReference type="Proteomes" id="UP001165205">
    <property type="component" value="Unassembled WGS sequence"/>
</dbReference>
<reference evidence="5 6" key="1">
    <citation type="submission" date="2016-10" db="EMBL/GenBank/DDBJ databases">
        <title>Genome sequencing of Aspergillus oryzae BCC7051.</title>
        <authorList>
            <person name="Thammarongtham C."/>
            <person name="Vorapreeda T."/>
            <person name="Nookaew I."/>
            <person name="Srisuk T."/>
            <person name="Land M."/>
            <person name="Jeennor S."/>
            <person name="Laoteng K."/>
        </authorList>
    </citation>
    <scope>NUCLEOTIDE SEQUENCE [LARGE SCALE GENOMIC DNA]</scope>
    <source>
        <strain evidence="5 6">BCC7051</strain>
    </source>
</reference>
<evidence type="ECO:0000313" key="4">
    <source>
        <dbReference type="EMBL" id="GMG31487.1"/>
    </source>
</evidence>
<dbReference type="InterPro" id="IPR037231">
    <property type="entry name" value="NAP-like_sf"/>
</dbReference>
<evidence type="ECO:0000256" key="1">
    <source>
        <dbReference type="ARBA" id="ARBA00009947"/>
    </source>
</evidence>
<dbReference type="GO" id="GO:0005634">
    <property type="term" value="C:nucleus"/>
    <property type="evidence" value="ECO:0007669"/>
    <property type="project" value="InterPro"/>
</dbReference>
<dbReference type="InterPro" id="IPR002164">
    <property type="entry name" value="NAP_family"/>
</dbReference>
<dbReference type="Gene3D" id="3.30.1120.90">
    <property type="entry name" value="Nucleosome assembly protein"/>
    <property type="match status" value="1"/>
</dbReference>
<feature type="compositionally biased region" description="Acidic residues" evidence="3">
    <location>
        <begin position="224"/>
        <end position="249"/>
    </location>
</feature>
<evidence type="ECO:0000256" key="2">
    <source>
        <dbReference type="RuleBase" id="RU003876"/>
    </source>
</evidence>
<dbReference type="EMBL" id="MKZY01000005">
    <property type="protein sequence ID" value="OOO08772.1"/>
    <property type="molecule type" value="Genomic_DNA"/>
</dbReference>
<dbReference type="VEuPathDB" id="FungiDB:AO090020000164"/>
<comment type="caution">
    <text evidence="5">The sequence shown here is derived from an EMBL/GenBank/DDBJ whole genome shotgun (WGS) entry which is preliminary data.</text>
</comment>
<proteinExistence type="inferred from homology"/>
<name>A0A1S9DI71_ASPOZ</name>
<protein>
    <submittedName>
        <fullName evidence="5">Nucleosome assembly protein (NAP)</fullName>
    </submittedName>
    <submittedName>
        <fullName evidence="4">Unnamed protein product</fullName>
    </submittedName>
</protein>
<feature type="region of interest" description="Disordered" evidence="3">
    <location>
        <begin position="221"/>
        <end position="249"/>
    </location>
</feature>
<evidence type="ECO:0000256" key="3">
    <source>
        <dbReference type="SAM" id="MobiDB-lite"/>
    </source>
</evidence>
<reference evidence="4" key="2">
    <citation type="submission" date="2023-04" db="EMBL/GenBank/DDBJ databases">
        <title>Aspergillus oryzae NBRC 4228.</title>
        <authorList>
            <person name="Ichikawa N."/>
            <person name="Sato H."/>
            <person name="Tonouchi N."/>
        </authorList>
    </citation>
    <scope>NUCLEOTIDE SEQUENCE</scope>
    <source>
        <strain evidence="4">NBRC 4228</strain>
    </source>
</reference>
<dbReference type="Proteomes" id="UP000190312">
    <property type="component" value="Unassembled WGS sequence"/>
</dbReference>
<sequence length="249" mass="29233">MATPDPHPDLKALYDKENELNAQWEHDIHEARKIHYEHNKSFYQRRAELATGWTGDTQTHHPPIRDFWLTALRNEHETRKLVTKLDLGPLKSLIDIRVEWLEGFDYVLAFYFAPNEYFTNRMMRKEFYYDKTGEPTPNPSPLEMRGDRIHWKKNHILQAECHARIGTKSFFAFVSRSLAYGDAQTSEEESMEDARITEDFEMGESIRDSVQPYAMELNSKAFGLEEDGVGEEAEEAEEEDDEDIDYDME</sequence>
<comment type="similarity">
    <text evidence="1 2">Belongs to the nucleosome assembly protein (NAP) family.</text>
</comment>
<organism evidence="5 6">
    <name type="scientific">Aspergillus oryzae</name>
    <name type="common">Yellow koji mold</name>
    <dbReference type="NCBI Taxonomy" id="5062"/>
    <lineage>
        <taxon>Eukaryota</taxon>
        <taxon>Fungi</taxon>
        <taxon>Dikarya</taxon>
        <taxon>Ascomycota</taxon>
        <taxon>Pezizomycotina</taxon>
        <taxon>Eurotiomycetes</taxon>
        <taxon>Eurotiomycetidae</taxon>
        <taxon>Eurotiales</taxon>
        <taxon>Aspergillaceae</taxon>
        <taxon>Aspergillus</taxon>
        <taxon>Aspergillus subgen. Circumdati</taxon>
    </lineage>
</organism>
<gene>
    <name evidence="4" type="ORF">Aory04_000737100</name>
    <name evidence="5" type="ORF">OAory_01100680</name>
</gene>
<dbReference type="PANTHER" id="PTHR11875">
    <property type="entry name" value="TESTIS-SPECIFIC Y-ENCODED PROTEIN"/>
    <property type="match status" value="1"/>
</dbReference>
<dbReference type="AlphaFoldDB" id="A0A1S9DI71"/>
<dbReference type="eggNOG" id="KOG1507">
    <property type="taxonomic scope" value="Eukaryota"/>
</dbReference>
<dbReference type="OMA" id="CNGTSIN"/>
<dbReference type="EMBL" id="BSYA01000085">
    <property type="protein sequence ID" value="GMG31487.1"/>
    <property type="molecule type" value="Genomic_DNA"/>
</dbReference>
<accession>A0A1S9DI71</accession>
<evidence type="ECO:0000313" key="5">
    <source>
        <dbReference type="EMBL" id="OOO08772.1"/>
    </source>
</evidence>
<dbReference type="OrthoDB" id="19419at2759"/>